<name>V9XMH9_9NOCA</name>
<dbReference type="PATRIC" id="fig|1435356.3.peg.710"/>
<gene>
    <name evidence="1" type="ORF">Y013_03550</name>
</gene>
<reference evidence="1 2" key="1">
    <citation type="journal article" date="2014" name="Genome Announc.">
        <title>Complete Genome of Rhodococcus pyridinivorans SB3094, a Methyl-Ethyl-Ketone-Degrading Bacterium Used for Bioaugmentation.</title>
        <authorList>
            <person name="Dueholm M.S."/>
            <person name="Albertsen M."/>
            <person name="D'Imperio S."/>
            <person name="Tale V.P."/>
            <person name="Lewis D."/>
            <person name="Nielsen P.H."/>
            <person name="Nielsen J.L."/>
        </authorList>
    </citation>
    <scope>NUCLEOTIDE SEQUENCE [LARGE SCALE GENOMIC DNA]</scope>
    <source>
        <strain evidence="1 2">SB3094</strain>
    </source>
</reference>
<dbReference type="KEGG" id="rpy:Y013_03550"/>
<sequence>MPGRFCSSPSAPELDDICVRTPTGQCLHHHLEVVQRHLIGRRTAFFISNGTGHDNS</sequence>
<dbReference type="HOGENOM" id="CLU_3011388_0_0_11"/>
<protein>
    <submittedName>
        <fullName evidence="1">Uncharacterized protein</fullName>
    </submittedName>
</protein>
<dbReference type="Proteomes" id="UP000018781">
    <property type="component" value="Chromosome"/>
</dbReference>
<dbReference type="EMBL" id="CP006996">
    <property type="protein sequence ID" value="AHD23598.1"/>
    <property type="molecule type" value="Genomic_DNA"/>
</dbReference>
<evidence type="ECO:0000313" key="1">
    <source>
        <dbReference type="EMBL" id="AHD23598.1"/>
    </source>
</evidence>
<accession>V9XMH9</accession>
<dbReference type="AlphaFoldDB" id="V9XMH9"/>
<proteinExistence type="predicted"/>
<organism evidence="1 2">
    <name type="scientific">Rhodococcus pyridinivorans SB3094</name>
    <dbReference type="NCBI Taxonomy" id="1435356"/>
    <lineage>
        <taxon>Bacteria</taxon>
        <taxon>Bacillati</taxon>
        <taxon>Actinomycetota</taxon>
        <taxon>Actinomycetes</taxon>
        <taxon>Mycobacteriales</taxon>
        <taxon>Nocardiaceae</taxon>
        <taxon>Rhodococcus</taxon>
    </lineage>
</organism>
<evidence type="ECO:0000313" key="2">
    <source>
        <dbReference type="Proteomes" id="UP000018781"/>
    </source>
</evidence>